<evidence type="ECO:0000256" key="2">
    <source>
        <dbReference type="ARBA" id="ARBA00023015"/>
    </source>
</evidence>
<evidence type="ECO:0000256" key="3">
    <source>
        <dbReference type="ARBA" id="ARBA00023163"/>
    </source>
</evidence>
<protein>
    <submittedName>
        <fullName evidence="4">Uncharacterized protein</fullName>
    </submittedName>
</protein>
<keyword evidence="5" id="KW-1185">Reference proteome</keyword>
<reference evidence="4 5" key="1">
    <citation type="journal article" date="2018" name="Arch. Microbiol.">
        <title>New insights into the metabolic potential of the phototrophic purple bacterium Rhodopila globiformis DSM 161(T) from its draft genome sequence and evidence for a vanadium-dependent nitrogenase.</title>
        <authorList>
            <person name="Imhoff J.F."/>
            <person name="Rahn T."/>
            <person name="Kunzel S."/>
            <person name="Neulinger S.C."/>
        </authorList>
    </citation>
    <scope>NUCLEOTIDE SEQUENCE [LARGE SCALE GENOMIC DNA]</scope>
    <source>
        <strain evidence="4 5">DSM 16996</strain>
    </source>
</reference>
<dbReference type="AlphaFoldDB" id="A0A2S6N9X6"/>
<evidence type="ECO:0000313" key="5">
    <source>
        <dbReference type="Proteomes" id="UP000239089"/>
    </source>
</evidence>
<dbReference type="PANTHER" id="PTHR44591:SF3">
    <property type="entry name" value="RESPONSE REGULATORY DOMAIN-CONTAINING PROTEIN"/>
    <property type="match status" value="1"/>
</dbReference>
<dbReference type="RefSeq" id="WP_104507626.1">
    <property type="nucleotide sequence ID" value="NZ_JACIGC010000009.1"/>
</dbReference>
<dbReference type="Gene3D" id="3.40.50.2300">
    <property type="match status" value="1"/>
</dbReference>
<dbReference type="GO" id="GO:0000160">
    <property type="term" value="P:phosphorelay signal transduction system"/>
    <property type="evidence" value="ECO:0007669"/>
    <property type="project" value="InterPro"/>
</dbReference>
<name>A0A2S6N9X6_9HYPH</name>
<dbReference type="InterPro" id="IPR050595">
    <property type="entry name" value="Bact_response_regulator"/>
</dbReference>
<dbReference type="SUPFAM" id="SSF52172">
    <property type="entry name" value="CheY-like"/>
    <property type="match status" value="1"/>
</dbReference>
<proteinExistence type="predicted"/>
<accession>A0A2S6N9X6</accession>
<dbReference type="Proteomes" id="UP000239089">
    <property type="component" value="Unassembled WGS sequence"/>
</dbReference>
<dbReference type="EMBL" id="NHSJ01000057">
    <property type="protein sequence ID" value="PPQ31414.1"/>
    <property type="molecule type" value="Genomic_DNA"/>
</dbReference>
<dbReference type="InterPro" id="IPR011006">
    <property type="entry name" value="CheY-like_superfamily"/>
</dbReference>
<keyword evidence="2" id="KW-0805">Transcription regulation</keyword>
<dbReference type="InterPro" id="IPR001789">
    <property type="entry name" value="Sig_transdc_resp-reg_receiver"/>
</dbReference>
<dbReference type="PANTHER" id="PTHR44591">
    <property type="entry name" value="STRESS RESPONSE REGULATOR PROTEIN 1"/>
    <property type="match status" value="1"/>
</dbReference>
<evidence type="ECO:0000256" key="1">
    <source>
        <dbReference type="ARBA" id="ARBA00022553"/>
    </source>
</evidence>
<evidence type="ECO:0000313" key="4">
    <source>
        <dbReference type="EMBL" id="PPQ31414.1"/>
    </source>
</evidence>
<dbReference type="OrthoDB" id="582170at2"/>
<gene>
    <name evidence="4" type="ORF">CCR94_08895</name>
</gene>
<dbReference type="SMART" id="SM00448">
    <property type="entry name" value="REC"/>
    <property type="match status" value="1"/>
</dbReference>
<keyword evidence="1" id="KW-0597">Phosphoprotein</keyword>
<dbReference type="PROSITE" id="PS50110">
    <property type="entry name" value="RESPONSE_REGULATORY"/>
    <property type="match status" value="1"/>
</dbReference>
<comment type="caution">
    <text evidence="4">The sequence shown here is derived from an EMBL/GenBank/DDBJ whole genome shotgun (WGS) entry which is preliminary data.</text>
</comment>
<keyword evidence="3" id="KW-0804">Transcription</keyword>
<organism evidence="4 5">
    <name type="scientific">Rhodoblastus sphagnicola</name>
    <dbReference type="NCBI Taxonomy" id="333368"/>
    <lineage>
        <taxon>Bacteria</taxon>
        <taxon>Pseudomonadati</taxon>
        <taxon>Pseudomonadota</taxon>
        <taxon>Alphaproteobacteria</taxon>
        <taxon>Hyphomicrobiales</taxon>
        <taxon>Rhodoblastaceae</taxon>
        <taxon>Rhodoblastus</taxon>
    </lineage>
</organism>
<sequence length="126" mass="13255">MAEPPPPRPQGQRILLVEDEALIALDAEDALLAAGFVVVGPAHQLAGALKLAESAEFDAAVLDISLAGVMVWPVADILLARKIPFVLLTGFGRGLDLPPACRRAPLLAKPVKPDELKAAVKILLAR</sequence>